<dbReference type="Pfam" id="PF10681">
    <property type="entry name" value="Rot1"/>
    <property type="match status" value="1"/>
</dbReference>
<evidence type="ECO:0000256" key="7">
    <source>
        <dbReference type="ARBA" id="ARBA00022824"/>
    </source>
</evidence>
<keyword evidence="8" id="KW-1133">Transmembrane helix</keyword>
<evidence type="ECO:0000256" key="3">
    <source>
        <dbReference type="ARBA" id="ARBA00016195"/>
    </source>
</evidence>
<evidence type="ECO:0000256" key="6">
    <source>
        <dbReference type="ARBA" id="ARBA00022729"/>
    </source>
</evidence>
<gene>
    <name evidence="10" type="ORF">BT96DRAFT_986807</name>
</gene>
<protein>
    <recommendedName>
        <fullName evidence="4">Protein ROT1</fullName>
    </recommendedName>
    <alternativeName>
        <fullName evidence="3">Protein rot1</fullName>
    </alternativeName>
</protein>
<comment type="subcellular location">
    <subcellularLocation>
        <location evidence="1">Endoplasmic reticulum membrane</location>
        <topology evidence="1">Single-pass type I membrane protein</topology>
    </subcellularLocation>
</comment>
<evidence type="ECO:0000313" key="10">
    <source>
        <dbReference type="EMBL" id="KAE9407192.1"/>
    </source>
</evidence>
<keyword evidence="9" id="KW-0472">Membrane</keyword>
<reference evidence="10" key="1">
    <citation type="journal article" date="2019" name="Environ. Microbiol.">
        <title>Fungal ecological strategies reflected in gene transcription - a case study of two litter decomposers.</title>
        <authorList>
            <person name="Barbi F."/>
            <person name="Kohler A."/>
            <person name="Barry K."/>
            <person name="Baskaran P."/>
            <person name="Daum C."/>
            <person name="Fauchery L."/>
            <person name="Ihrmark K."/>
            <person name="Kuo A."/>
            <person name="LaButti K."/>
            <person name="Lipzen A."/>
            <person name="Morin E."/>
            <person name="Grigoriev I.V."/>
            <person name="Henrissat B."/>
            <person name="Lindahl B."/>
            <person name="Martin F."/>
        </authorList>
    </citation>
    <scope>NUCLEOTIDE SEQUENCE</scope>
    <source>
        <strain evidence="10">JB14</strain>
    </source>
</reference>
<dbReference type="GO" id="GO:0005789">
    <property type="term" value="C:endoplasmic reticulum membrane"/>
    <property type="evidence" value="ECO:0007669"/>
    <property type="project" value="UniProtKB-SubCell"/>
</dbReference>
<keyword evidence="11" id="KW-1185">Reference proteome</keyword>
<dbReference type="AlphaFoldDB" id="A0A6A4I5F6"/>
<dbReference type="GO" id="GO:0051082">
    <property type="term" value="F:unfolded protein binding"/>
    <property type="evidence" value="ECO:0007669"/>
    <property type="project" value="TreeGrafter"/>
</dbReference>
<evidence type="ECO:0000313" key="11">
    <source>
        <dbReference type="Proteomes" id="UP000799118"/>
    </source>
</evidence>
<keyword evidence="7" id="KW-0256">Endoplasmic reticulum</keyword>
<dbReference type="InterPro" id="IPR019623">
    <property type="entry name" value="Rot1"/>
</dbReference>
<evidence type="ECO:0000256" key="8">
    <source>
        <dbReference type="ARBA" id="ARBA00022989"/>
    </source>
</evidence>
<evidence type="ECO:0000256" key="4">
    <source>
        <dbReference type="ARBA" id="ARBA00017291"/>
    </source>
</evidence>
<accession>A0A6A4I5F6</accession>
<evidence type="ECO:0000256" key="2">
    <source>
        <dbReference type="ARBA" id="ARBA00007149"/>
    </source>
</evidence>
<dbReference type="GO" id="GO:0006458">
    <property type="term" value="P:'de novo' protein folding"/>
    <property type="evidence" value="ECO:0007669"/>
    <property type="project" value="InterPro"/>
</dbReference>
<dbReference type="EMBL" id="ML769397">
    <property type="protein sequence ID" value="KAE9407192.1"/>
    <property type="molecule type" value="Genomic_DNA"/>
</dbReference>
<proteinExistence type="inferred from homology"/>
<evidence type="ECO:0000256" key="5">
    <source>
        <dbReference type="ARBA" id="ARBA00022692"/>
    </source>
</evidence>
<comment type="similarity">
    <text evidence="2">Belongs to the ROT1 family.</text>
</comment>
<evidence type="ECO:0000256" key="9">
    <source>
        <dbReference type="ARBA" id="ARBA00023136"/>
    </source>
</evidence>
<keyword evidence="5" id="KW-0812">Transmembrane</keyword>
<organism evidence="10 11">
    <name type="scientific">Gymnopus androsaceus JB14</name>
    <dbReference type="NCBI Taxonomy" id="1447944"/>
    <lineage>
        <taxon>Eukaryota</taxon>
        <taxon>Fungi</taxon>
        <taxon>Dikarya</taxon>
        <taxon>Basidiomycota</taxon>
        <taxon>Agaricomycotina</taxon>
        <taxon>Agaricomycetes</taxon>
        <taxon>Agaricomycetidae</taxon>
        <taxon>Agaricales</taxon>
        <taxon>Marasmiineae</taxon>
        <taxon>Omphalotaceae</taxon>
        <taxon>Gymnopus</taxon>
    </lineage>
</organism>
<evidence type="ECO:0000256" key="1">
    <source>
        <dbReference type="ARBA" id="ARBA00004115"/>
    </source>
</evidence>
<dbReference type="OrthoDB" id="5327821at2759"/>
<dbReference type="Proteomes" id="UP000799118">
    <property type="component" value="Unassembled WGS sequence"/>
</dbReference>
<dbReference type="PANTHER" id="PTHR28090">
    <property type="entry name" value="PROTEIN ROT1"/>
    <property type="match status" value="1"/>
</dbReference>
<dbReference type="PANTHER" id="PTHR28090:SF1">
    <property type="entry name" value="PROTEIN ROT1"/>
    <property type="match status" value="1"/>
</dbReference>
<sequence>MVIEADIIYIYASTSTDWYKRKLRKLRILRRQSMSKDRCKSNSVYEDNNICAPSATASVSERLREEKGRSTSTSFRAKKEQRHGLADLSAFPNARYRNCCCIHIQFLSVQIIPHFRICICISIHSRRCSSINPYPFPASCISVFVPLPLPPPTGYTPFDRDLNRNPNHAMTRAISTLDLDPQAVHVARRAHMGSLLPPLNSRWKTPSVCSSPTWLLLSSTYLSTPFKELPSAEANAAGETWYEIARYCFTSTVSQPACITAIMIWVHGTYAIQSNDYNDTELIPNLWYAYYDPTLGSALQLYSFDGTPLAPMHVASMTPNMPLQ</sequence>
<name>A0A6A4I5F6_9AGAR</name>
<keyword evidence="6" id="KW-0732">Signal</keyword>